<feature type="non-terminal residue" evidence="2">
    <location>
        <position position="1"/>
    </location>
</feature>
<dbReference type="AlphaFoldDB" id="X0U5L1"/>
<comment type="caution">
    <text evidence="2">The sequence shown here is derived from an EMBL/GenBank/DDBJ whole genome shotgun (WGS) entry which is preliminary data.</text>
</comment>
<dbReference type="PANTHER" id="PTHR35889">
    <property type="entry name" value="CYCLOINULO-OLIGOSACCHARIDE FRUCTANOTRANSFERASE-RELATED"/>
    <property type="match status" value="1"/>
</dbReference>
<dbReference type="Pfam" id="PF07583">
    <property type="entry name" value="PSCyt2"/>
    <property type="match status" value="1"/>
</dbReference>
<sequence length="474" mass="54553">NHWAYRPIELPDVPTHKDWDWPREAIDQFVLRGLLEKGLTPSAEADRRTLIRRAYFDLIGLPPSYEAVEAFVADRQKNAYERLIERLLERPEYGQRWGRHWLDVARYSDTRGHTNVPGTEIRYPYAWTYRDYVIDALNQDLPYDQFITEQLAADLSGTNDKEKLAALGFLTVGRRFLDRQHRILGERVDLVSRGLMGITIMCAKCHDHKFDPLSMRDFYALYGIFENAAEPLAIDLPEMGVQSQSDPEKKQRFESLLNEELNPLRHELVELRRKLIVEELQQKAEYYLALVAAAEMGTELGKVDLGDNDRLSLRGIEIWQQLLQQDTTLARFWETLLAIEEEEGEAYANEVAAVLAEEEGGNRLLREKLVSEKPQSASAALRVIGQVLGSVYERWGKLQKLDPGDQGFADPAAEEIRQLLLLLAEAGDAHSVEEQWQWFLGREPESLLKKSHKIESVLVKYRELVTRRAMAVVE</sequence>
<name>X0U5L1_9ZZZZ</name>
<gene>
    <name evidence="2" type="ORF">S01H1_06821</name>
</gene>
<evidence type="ECO:0000313" key="2">
    <source>
        <dbReference type="EMBL" id="GAF83790.1"/>
    </source>
</evidence>
<dbReference type="EMBL" id="BARS01003516">
    <property type="protein sequence ID" value="GAF83790.1"/>
    <property type="molecule type" value="Genomic_DNA"/>
</dbReference>
<accession>X0U5L1</accession>
<protein>
    <recommendedName>
        <fullName evidence="1">DUF1549 domain-containing protein</fullName>
    </recommendedName>
</protein>
<dbReference type="InterPro" id="IPR011444">
    <property type="entry name" value="DUF1549"/>
</dbReference>
<evidence type="ECO:0000259" key="1">
    <source>
        <dbReference type="Pfam" id="PF07583"/>
    </source>
</evidence>
<feature type="domain" description="DUF1549" evidence="1">
    <location>
        <begin position="26"/>
        <end position="228"/>
    </location>
</feature>
<proteinExistence type="predicted"/>
<reference evidence="2" key="1">
    <citation type="journal article" date="2014" name="Front. Microbiol.">
        <title>High frequency of phylogenetically diverse reductive dehalogenase-homologous genes in deep subseafloor sedimentary metagenomes.</title>
        <authorList>
            <person name="Kawai M."/>
            <person name="Futagami T."/>
            <person name="Toyoda A."/>
            <person name="Takaki Y."/>
            <person name="Nishi S."/>
            <person name="Hori S."/>
            <person name="Arai W."/>
            <person name="Tsubouchi T."/>
            <person name="Morono Y."/>
            <person name="Uchiyama I."/>
            <person name="Ito T."/>
            <person name="Fujiyama A."/>
            <person name="Inagaki F."/>
            <person name="Takami H."/>
        </authorList>
    </citation>
    <scope>NUCLEOTIDE SEQUENCE</scope>
    <source>
        <strain evidence="2">Expedition CK06-06</strain>
    </source>
</reference>
<dbReference type="PANTHER" id="PTHR35889:SF3">
    <property type="entry name" value="F-BOX DOMAIN-CONTAINING PROTEIN"/>
    <property type="match status" value="1"/>
</dbReference>
<organism evidence="2">
    <name type="scientific">marine sediment metagenome</name>
    <dbReference type="NCBI Taxonomy" id="412755"/>
    <lineage>
        <taxon>unclassified sequences</taxon>
        <taxon>metagenomes</taxon>
        <taxon>ecological metagenomes</taxon>
    </lineage>
</organism>
<feature type="non-terminal residue" evidence="2">
    <location>
        <position position="474"/>
    </location>
</feature>